<dbReference type="InterPro" id="IPR043502">
    <property type="entry name" value="DNA/RNA_pol_sf"/>
</dbReference>
<reference evidence="2" key="2">
    <citation type="submission" date="2025-09" db="UniProtKB">
        <authorList>
            <consortium name="Ensembl"/>
        </authorList>
    </citation>
    <scope>IDENTIFICATION</scope>
</reference>
<dbReference type="PANTHER" id="PTHR33064">
    <property type="entry name" value="POL PROTEIN"/>
    <property type="match status" value="1"/>
</dbReference>
<protein>
    <recommendedName>
        <fullName evidence="1">Reverse transcriptase/retrotransposon-derived protein RNase H-like domain-containing protein</fullName>
    </recommendedName>
</protein>
<accession>A0A8C0TYV8</accession>
<organism evidence="2 3">
    <name type="scientific">Cyanistes caeruleus</name>
    <name type="common">Eurasian blue tit</name>
    <name type="synonym">Parus caeruleus</name>
    <dbReference type="NCBI Taxonomy" id="156563"/>
    <lineage>
        <taxon>Eukaryota</taxon>
        <taxon>Metazoa</taxon>
        <taxon>Chordata</taxon>
        <taxon>Craniata</taxon>
        <taxon>Vertebrata</taxon>
        <taxon>Euteleostomi</taxon>
        <taxon>Archelosauria</taxon>
        <taxon>Archosauria</taxon>
        <taxon>Dinosauria</taxon>
        <taxon>Saurischia</taxon>
        <taxon>Theropoda</taxon>
        <taxon>Coelurosauria</taxon>
        <taxon>Aves</taxon>
        <taxon>Neognathae</taxon>
        <taxon>Neoaves</taxon>
        <taxon>Telluraves</taxon>
        <taxon>Australaves</taxon>
        <taxon>Passeriformes</taxon>
        <taxon>Paridae</taxon>
        <taxon>Cyanistes</taxon>
    </lineage>
</organism>
<evidence type="ECO:0000259" key="1">
    <source>
        <dbReference type="Pfam" id="PF17919"/>
    </source>
</evidence>
<dbReference type="AlphaFoldDB" id="A0A8C0TYV8"/>
<proteinExistence type="predicted"/>
<dbReference type="Proteomes" id="UP000694410">
    <property type="component" value="Unplaced"/>
</dbReference>
<sequence length="135" mass="15270">MDPWLDFFVVARPLYDFLSQDNPNVMVQTPEGKQSFKKLKEKMVNALVLALPVSEKEFKLYVDVQQGHAKGILVQELGGTRRPAACFSKMLEPVARGWPHCLQNCAATALMVAEARKLTRGRYLILLLLHVLKHP</sequence>
<dbReference type="PANTHER" id="PTHR33064:SF37">
    <property type="entry name" value="RIBONUCLEASE H"/>
    <property type="match status" value="1"/>
</dbReference>
<evidence type="ECO:0000313" key="2">
    <source>
        <dbReference type="Ensembl" id="ENSCCEP00000001087.1"/>
    </source>
</evidence>
<dbReference type="InterPro" id="IPR041577">
    <property type="entry name" value="RT_RNaseH_2"/>
</dbReference>
<evidence type="ECO:0000313" key="3">
    <source>
        <dbReference type="Proteomes" id="UP000694410"/>
    </source>
</evidence>
<name>A0A8C0TYV8_CYACU</name>
<dbReference type="SUPFAM" id="SSF56672">
    <property type="entry name" value="DNA/RNA polymerases"/>
    <property type="match status" value="1"/>
</dbReference>
<dbReference type="Gene3D" id="3.10.20.370">
    <property type="match status" value="1"/>
</dbReference>
<dbReference type="Pfam" id="PF17919">
    <property type="entry name" value="RT_RNaseH_2"/>
    <property type="match status" value="1"/>
</dbReference>
<dbReference type="InterPro" id="IPR051320">
    <property type="entry name" value="Viral_Replic_Matur_Polypro"/>
</dbReference>
<dbReference type="Ensembl" id="ENSCCET00000001973.1">
    <property type="protein sequence ID" value="ENSCCEP00000001087.1"/>
    <property type="gene ID" value="ENSCCEG00000001361.1"/>
</dbReference>
<feature type="domain" description="Reverse transcriptase/retrotransposon-derived protein RNase H-like" evidence="1">
    <location>
        <begin position="29"/>
        <end position="122"/>
    </location>
</feature>
<reference evidence="2" key="1">
    <citation type="submission" date="2025-08" db="UniProtKB">
        <authorList>
            <consortium name="Ensembl"/>
        </authorList>
    </citation>
    <scope>IDENTIFICATION</scope>
</reference>
<keyword evidence="3" id="KW-1185">Reference proteome</keyword>